<accession>A0A8X6M651</accession>
<name>A0A8X6M651_TRICU</name>
<comment type="caution">
    <text evidence="1">The sequence shown here is derived from an EMBL/GenBank/DDBJ whole genome shotgun (WGS) entry which is preliminary data.</text>
</comment>
<protein>
    <submittedName>
        <fullName evidence="1">Uncharacterized protein</fullName>
    </submittedName>
</protein>
<keyword evidence="2" id="KW-1185">Reference proteome</keyword>
<proteinExistence type="predicted"/>
<dbReference type="Proteomes" id="UP000887116">
    <property type="component" value="Unassembled WGS sequence"/>
</dbReference>
<evidence type="ECO:0000313" key="1">
    <source>
        <dbReference type="EMBL" id="GFR32754.1"/>
    </source>
</evidence>
<sequence>MIVGKFKTKFEGPYEVLKVEDNKVVIWKLGKQITVDVDQVRIYHSRERDEVVVDAETERSRAAHIEGLDDNRSRAAQAE</sequence>
<dbReference type="EMBL" id="BMAO01009707">
    <property type="protein sequence ID" value="GFR32754.1"/>
    <property type="molecule type" value="Genomic_DNA"/>
</dbReference>
<organism evidence="1 2">
    <name type="scientific">Trichonephila clavata</name>
    <name type="common">Joro spider</name>
    <name type="synonym">Nephila clavata</name>
    <dbReference type="NCBI Taxonomy" id="2740835"/>
    <lineage>
        <taxon>Eukaryota</taxon>
        <taxon>Metazoa</taxon>
        <taxon>Ecdysozoa</taxon>
        <taxon>Arthropoda</taxon>
        <taxon>Chelicerata</taxon>
        <taxon>Arachnida</taxon>
        <taxon>Araneae</taxon>
        <taxon>Araneomorphae</taxon>
        <taxon>Entelegynae</taxon>
        <taxon>Araneoidea</taxon>
        <taxon>Nephilidae</taxon>
        <taxon>Trichonephila</taxon>
    </lineage>
</organism>
<evidence type="ECO:0000313" key="2">
    <source>
        <dbReference type="Proteomes" id="UP000887116"/>
    </source>
</evidence>
<gene>
    <name evidence="1" type="ORF">TNCT_529221</name>
</gene>
<dbReference type="AlphaFoldDB" id="A0A8X6M651"/>
<reference evidence="1" key="1">
    <citation type="submission" date="2020-07" db="EMBL/GenBank/DDBJ databases">
        <title>Multicomponent nature underlies the extraordinary mechanical properties of spider dragline silk.</title>
        <authorList>
            <person name="Kono N."/>
            <person name="Nakamura H."/>
            <person name="Mori M."/>
            <person name="Yoshida Y."/>
            <person name="Ohtoshi R."/>
            <person name="Malay A.D."/>
            <person name="Moran D.A.P."/>
            <person name="Tomita M."/>
            <person name="Numata K."/>
            <person name="Arakawa K."/>
        </authorList>
    </citation>
    <scope>NUCLEOTIDE SEQUENCE</scope>
</reference>